<comment type="caution">
    <text evidence="2">The sequence shown here is derived from an EMBL/GenBank/DDBJ whole genome shotgun (WGS) entry which is preliminary data.</text>
</comment>
<dbReference type="PANTHER" id="PTHR33525">
    <property type="match status" value="1"/>
</dbReference>
<feature type="domain" description="HDOD" evidence="1">
    <location>
        <begin position="23"/>
        <end position="212"/>
    </location>
</feature>
<dbReference type="SUPFAM" id="SSF109604">
    <property type="entry name" value="HD-domain/PDEase-like"/>
    <property type="match status" value="1"/>
</dbReference>
<sequence length="280" mass="30779">MNDIAFEFVQQLGAELSAGNLKLPAFPDVAVRVKEVLESDDVSADKVAKVVGSDPVLSARLLKVANSNFANRSGAQIKDLRTAIARLGYDLAYSTAVSIALEQIMDSKSVGPIRDQLESLWQHSVNVSAIAYVIAKKHSSINPDEAMLAGLLHDIGKYYIYTRAKDHPELFDDEARMDELLKTWHTGIGHAILEAWHFSDDIANTASDHDDLERALLGKADVTDIVTTANLCAYWEILGEEFDWSRVTAAQRLNLDHDGIESILEASAEEIQSIMRALGC</sequence>
<dbReference type="Proteomes" id="UP000770889">
    <property type="component" value="Unassembled WGS sequence"/>
</dbReference>
<dbReference type="NCBIfam" id="TIGR00277">
    <property type="entry name" value="HDIG"/>
    <property type="match status" value="1"/>
</dbReference>
<dbReference type="InterPro" id="IPR052340">
    <property type="entry name" value="RNase_Y/CdgJ"/>
</dbReference>
<reference evidence="2 3" key="1">
    <citation type="submission" date="2021-05" db="EMBL/GenBank/DDBJ databases">
        <title>Genetic and Functional Diversity in Clade A Lucinid endosymbionts from the Bahamas.</title>
        <authorList>
            <person name="Giani N.M."/>
            <person name="Engel A.S."/>
            <person name="Campbell B.J."/>
        </authorList>
    </citation>
    <scope>NUCLEOTIDE SEQUENCE [LARGE SCALE GENOMIC DNA]</scope>
    <source>
        <strain evidence="2">LUC16012Gg_MoonRockCtena</strain>
    </source>
</reference>
<evidence type="ECO:0000259" key="1">
    <source>
        <dbReference type="PROSITE" id="PS51833"/>
    </source>
</evidence>
<gene>
    <name evidence="2" type="ORF">KME65_05460</name>
</gene>
<accession>A0A944M5I4</accession>
<dbReference type="InterPro" id="IPR003607">
    <property type="entry name" value="HD/PDEase_dom"/>
</dbReference>
<proteinExistence type="predicted"/>
<dbReference type="PROSITE" id="PS51833">
    <property type="entry name" value="HDOD"/>
    <property type="match status" value="1"/>
</dbReference>
<dbReference type="InterPro" id="IPR013976">
    <property type="entry name" value="HDOD"/>
</dbReference>
<dbReference type="SMART" id="SM00471">
    <property type="entry name" value="HDc"/>
    <property type="match status" value="1"/>
</dbReference>
<dbReference type="CDD" id="cd00077">
    <property type="entry name" value="HDc"/>
    <property type="match status" value="1"/>
</dbReference>
<name>A0A944M5I4_9GAMM</name>
<dbReference type="InterPro" id="IPR006675">
    <property type="entry name" value="HDIG_dom"/>
</dbReference>
<protein>
    <submittedName>
        <fullName evidence="2">HDOD domain-containing protein</fullName>
    </submittedName>
</protein>
<dbReference type="Pfam" id="PF08668">
    <property type="entry name" value="HDOD"/>
    <property type="match status" value="1"/>
</dbReference>
<evidence type="ECO:0000313" key="2">
    <source>
        <dbReference type="EMBL" id="MBT2988391.1"/>
    </source>
</evidence>
<organism evidence="2 3">
    <name type="scientific">Candidatus Thiodiazotropha taylori</name>
    <dbReference type="NCBI Taxonomy" id="2792791"/>
    <lineage>
        <taxon>Bacteria</taxon>
        <taxon>Pseudomonadati</taxon>
        <taxon>Pseudomonadota</taxon>
        <taxon>Gammaproteobacteria</taxon>
        <taxon>Chromatiales</taxon>
        <taxon>Sedimenticolaceae</taxon>
        <taxon>Candidatus Thiodiazotropha</taxon>
    </lineage>
</organism>
<dbReference type="AlphaFoldDB" id="A0A944M5I4"/>
<evidence type="ECO:0000313" key="3">
    <source>
        <dbReference type="Proteomes" id="UP000770889"/>
    </source>
</evidence>
<dbReference type="PANTHER" id="PTHR33525:SF3">
    <property type="entry name" value="RIBONUCLEASE Y"/>
    <property type="match status" value="1"/>
</dbReference>
<dbReference type="Gene3D" id="1.10.3210.10">
    <property type="entry name" value="Hypothetical protein af1432"/>
    <property type="match status" value="1"/>
</dbReference>
<dbReference type="EMBL" id="JAHHGM010000004">
    <property type="protein sequence ID" value="MBT2988391.1"/>
    <property type="molecule type" value="Genomic_DNA"/>
</dbReference>